<dbReference type="SMART" id="SM00530">
    <property type="entry name" value="HTH_XRE"/>
    <property type="match status" value="1"/>
</dbReference>
<keyword evidence="1" id="KW-0238">DNA-binding</keyword>
<accession>A0A371JLG8</accession>
<dbReference type="InterPro" id="IPR050807">
    <property type="entry name" value="TransReg_Diox_bact_type"/>
</dbReference>
<evidence type="ECO:0000259" key="2">
    <source>
        <dbReference type="PROSITE" id="PS50943"/>
    </source>
</evidence>
<reference evidence="3 4" key="1">
    <citation type="submission" date="2018-08" db="EMBL/GenBank/DDBJ databases">
        <title>Muricauda nanhaiensis sp. nov., isolated from seawater of the South China Sea.</title>
        <authorList>
            <person name="Dang Y."/>
        </authorList>
    </citation>
    <scope>NUCLEOTIDE SEQUENCE [LARGE SCALE GENOMIC DNA]</scope>
    <source>
        <strain evidence="3 4">SM1704</strain>
    </source>
</reference>
<dbReference type="InterPro" id="IPR001387">
    <property type="entry name" value="Cro/C1-type_HTH"/>
</dbReference>
<keyword evidence="4" id="KW-1185">Reference proteome</keyword>
<organism evidence="3 4">
    <name type="scientific">Flagellimonas nanhaiensis</name>
    <dbReference type="NCBI Taxonomy" id="2292706"/>
    <lineage>
        <taxon>Bacteria</taxon>
        <taxon>Pseudomonadati</taxon>
        <taxon>Bacteroidota</taxon>
        <taxon>Flavobacteriia</taxon>
        <taxon>Flavobacteriales</taxon>
        <taxon>Flavobacteriaceae</taxon>
        <taxon>Flagellimonas</taxon>
    </lineage>
</organism>
<dbReference type="Proteomes" id="UP000261828">
    <property type="component" value="Unassembled WGS sequence"/>
</dbReference>
<protein>
    <submittedName>
        <fullName evidence="3">XRE family transcriptional regulator</fullName>
    </submittedName>
</protein>
<dbReference type="PANTHER" id="PTHR46797">
    <property type="entry name" value="HTH-TYPE TRANSCRIPTIONAL REGULATOR"/>
    <property type="match status" value="1"/>
</dbReference>
<comment type="caution">
    <text evidence="3">The sequence shown here is derived from an EMBL/GenBank/DDBJ whole genome shotgun (WGS) entry which is preliminary data.</text>
</comment>
<dbReference type="RefSeq" id="WP_116185678.1">
    <property type="nucleotide sequence ID" value="NZ_QTJX01000006.1"/>
</dbReference>
<dbReference type="AlphaFoldDB" id="A0A371JLG8"/>
<feature type="domain" description="HTH cro/C1-type" evidence="2">
    <location>
        <begin position="17"/>
        <end position="71"/>
    </location>
</feature>
<dbReference type="EMBL" id="QTJX01000006">
    <property type="protein sequence ID" value="RDY57834.1"/>
    <property type="molecule type" value="Genomic_DNA"/>
</dbReference>
<dbReference type="Gene3D" id="1.10.260.40">
    <property type="entry name" value="lambda repressor-like DNA-binding domains"/>
    <property type="match status" value="1"/>
</dbReference>
<dbReference type="GO" id="GO:0003677">
    <property type="term" value="F:DNA binding"/>
    <property type="evidence" value="ECO:0007669"/>
    <property type="project" value="UniProtKB-KW"/>
</dbReference>
<dbReference type="PROSITE" id="PS50943">
    <property type="entry name" value="HTH_CROC1"/>
    <property type="match status" value="1"/>
</dbReference>
<dbReference type="GO" id="GO:0003700">
    <property type="term" value="F:DNA-binding transcription factor activity"/>
    <property type="evidence" value="ECO:0007669"/>
    <property type="project" value="TreeGrafter"/>
</dbReference>
<evidence type="ECO:0000313" key="4">
    <source>
        <dbReference type="Proteomes" id="UP000261828"/>
    </source>
</evidence>
<dbReference type="CDD" id="cd00093">
    <property type="entry name" value="HTH_XRE"/>
    <property type="match status" value="1"/>
</dbReference>
<name>A0A371JLG8_9FLAO</name>
<dbReference type="GO" id="GO:0005829">
    <property type="term" value="C:cytosol"/>
    <property type="evidence" value="ECO:0007669"/>
    <property type="project" value="TreeGrafter"/>
</dbReference>
<sequence>MKKEYKKEVLILFGKRLKELRSQKGLSLRELANECDLDNSYISKVEKGKINIQFGTIVELAAGLKVHPHELFKFDHEWRDEAFE</sequence>
<dbReference type="Pfam" id="PF01381">
    <property type="entry name" value="HTH_3"/>
    <property type="match status" value="1"/>
</dbReference>
<dbReference type="OrthoDB" id="678057at2"/>
<dbReference type="InterPro" id="IPR010982">
    <property type="entry name" value="Lambda_DNA-bd_dom_sf"/>
</dbReference>
<evidence type="ECO:0000313" key="3">
    <source>
        <dbReference type="EMBL" id="RDY57834.1"/>
    </source>
</evidence>
<dbReference type="PANTHER" id="PTHR46797:SF1">
    <property type="entry name" value="METHYLPHOSPHONATE SYNTHASE"/>
    <property type="match status" value="1"/>
</dbReference>
<dbReference type="SUPFAM" id="SSF47413">
    <property type="entry name" value="lambda repressor-like DNA-binding domains"/>
    <property type="match status" value="1"/>
</dbReference>
<gene>
    <name evidence="3" type="ORF">DX873_16905</name>
</gene>
<evidence type="ECO:0000256" key="1">
    <source>
        <dbReference type="ARBA" id="ARBA00023125"/>
    </source>
</evidence>
<proteinExistence type="predicted"/>